<evidence type="ECO:0000259" key="5">
    <source>
        <dbReference type="PROSITE" id="PS51352"/>
    </source>
</evidence>
<dbReference type="CDD" id="cd02968">
    <property type="entry name" value="SCO"/>
    <property type="match status" value="1"/>
</dbReference>
<dbReference type="PANTHER" id="PTHR12151:SF25">
    <property type="entry name" value="LINALOOL DEHYDRATASE_ISOMERASE DOMAIN-CONTAINING PROTEIN"/>
    <property type="match status" value="1"/>
</dbReference>
<evidence type="ECO:0000256" key="2">
    <source>
        <dbReference type="ARBA" id="ARBA00023008"/>
    </source>
</evidence>
<keyword evidence="4" id="KW-1015">Disulfide bond</keyword>
<keyword evidence="7" id="KW-1185">Reference proteome</keyword>
<feature type="binding site" evidence="3">
    <location>
        <position position="85"/>
    </location>
    <ligand>
        <name>Cu cation</name>
        <dbReference type="ChEBI" id="CHEBI:23378"/>
    </ligand>
</feature>
<evidence type="ECO:0000256" key="1">
    <source>
        <dbReference type="ARBA" id="ARBA00010996"/>
    </source>
</evidence>
<dbReference type="GO" id="GO:0046872">
    <property type="term" value="F:metal ion binding"/>
    <property type="evidence" value="ECO:0007669"/>
    <property type="project" value="UniProtKB-KW"/>
</dbReference>
<reference evidence="6 7" key="1">
    <citation type="journal article" date="2013" name="Environ. Microbiol.">
        <title>Chloride and organic osmolytes: a hybrid strategy to cope with elevated salinities by the moderately halophilic, chloride-dependent bacterium Halobacillus halophilus.</title>
        <authorList>
            <person name="Saum S.H."/>
            <person name="Pfeiffer F."/>
            <person name="Palm P."/>
            <person name="Rampp M."/>
            <person name="Schuster S.C."/>
            <person name="Muller V."/>
            <person name="Oesterhelt D."/>
        </authorList>
    </citation>
    <scope>NUCLEOTIDE SEQUENCE [LARGE SCALE GENOMIC DNA]</scope>
    <source>
        <strain evidence="7">ATCC 35676 / DSM 2266 / JCM 20832 / KCTC 3685 / LMG 17431 / NBRC 102448 / NCIMB 2269</strain>
    </source>
</reference>
<dbReference type="PATRIC" id="fig|866895.3.peg.1801"/>
<dbReference type="InterPro" id="IPR013766">
    <property type="entry name" value="Thioredoxin_domain"/>
</dbReference>
<name>I0JLW1_HALH3</name>
<dbReference type="EMBL" id="HE717023">
    <property type="protein sequence ID" value="CCG45131.1"/>
    <property type="molecule type" value="Genomic_DNA"/>
</dbReference>
<dbReference type="Pfam" id="PF02630">
    <property type="entry name" value="SCO1-SenC"/>
    <property type="match status" value="1"/>
</dbReference>
<organism evidence="6 7">
    <name type="scientific">Halobacillus halophilus (strain ATCC 35676 / DSM 2266 / JCM 20832 / KCTC 3685 / LMG 17431 / NBRC 102448 / NCIMB 2269)</name>
    <name type="common">Sporosarcina halophila</name>
    <dbReference type="NCBI Taxonomy" id="866895"/>
    <lineage>
        <taxon>Bacteria</taxon>
        <taxon>Bacillati</taxon>
        <taxon>Bacillota</taxon>
        <taxon>Bacilli</taxon>
        <taxon>Bacillales</taxon>
        <taxon>Bacillaceae</taxon>
        <taxon>Halobacillus</taxon>
    </lineage>
</organism>
<evidence type="ECO:0000313" key="6">
    <source>
        <dbReference type="EMBL" id="CCG45131.1"/>
    </source>
</evidence>
<protein>
    <submittedName>
        <fullName evidence="6">Cytochrome c oxidase assembly protein Sco</fullName>
    </submittedName>
</protein>
<feature type="domain" description="Thioredoxin" evidence="5">
    <location>
        <begin position="46"/>
        <end position="212"/>
    </location>
</feature>
<gene>
    <name evidence="6" type="primary">sco1</name>
    <name evidence="6" type="ordered locus">HBHAL_2783</name>
</gene>
<dbReference type="Proteomes" id="UP000007397">
    <property type="component" value="Chromosome"/>
</dbReference>
<accession>I0JLW1</accession>
<dbReference type="Gene3D" id="3.40.30.10">
    <property type="entry name" value="Glutaredoxin"/>
    <property type="match status" value="1"/>
</dbReference>
<feature type="binding site" evidence="3">
    <location>
        <position position="89"/>
    </location>
    <ligand>
        <name>Cu cation</name>
        <dbReference type="ChEBI" id="CHEBI:23378"/>
    </ligand>
</feature>
<dbReference type="PANTHER" id="PTHR12151">
    <property type="entry name" value="ELECTRON TRANSPORT PROTIN SCO1/SENC FAMILY MEMBER"/>
    <property type="match status" value="1"/>
</dbReference>
<sequence length="214" mass="24207">MTACRKAVVHLEERKVNWGIYMKRRTIWVLGLAVLLLTACGSPIETNMSRDVNSLEAVNQDGEKVILPEDYSGEYWIADFIFTSCETVCPPMTGNMSRLQQELDQEGMEVPLVSMSVDPDTDTPEKMKSFAEPYQPDFSHWNFLTGYSFQEVKEFSIKSFQSPVKQLENSNQVAHGTSFYLVTPEGEVIKSYNGTEAGSVDQIIEDLQTLKQNQ</sequence>
<evidence type="ECO:0000256" key="3">
    <source>
        <dbReference type="PIRSR" id="PIRSR603782-1"/>
    </source>
</evidence>
<dbReference type="PROSITE" id="PS51352">
    <property type="entry name" value="THIOREDOXIN_2"/>
    <property type="match status" value="1"/>
</dbReference>
<keyword evidence="3" id="KW-0479">Metal-binding</keyword>
<dbReference type="eggNOG" id="COG1999">
    <property type="taxonomic scope" value="Bacteria"/>
</dbReference>
<feature type="binding site" evidence="3">
    <location>
        <position position="175"/>
    </location>
    <ligand>
        <name>Cu cation</name>
        <dbReference type="ChEBI" id="CHEBI:23378"/>
    </ligand>
</feature>
<proteinExistence type="inferred from homology"/>
<dbReference type="AlphaFoldDB" id="I0JLW1"/>
<dbReference type="InterPro" id="IPR003782">
    <property type="entry name" value="SCO1/SenC"/>
</dbReference>
<dbReference type="InterPro" id="IPR036249">
    <property type="entry name" value="Thioredoxin-like_sf"/>
</dbReference>
<dbReference type="SUPFAM" id="SSF52833">
    <property type="entry name" value="Thioredoxin-like"/>
    <property type="match status" value="1"/>
</dbReference>
<dbReference type="KEGG" id="hhd:HBHAL_2783"/>
<dbReference type="HOGENOM" id="CLU_050131_2_1_9"/>
<comment type="similarity">
    <text evidence="1">Belongs to the SCO1/2 family.</text>
</comment>
<evidence type="ECO:0000256" key="4">
    <source>
        <dbReference type="PIRSR" id="PIRSR603782-2"/>
    </source>
</evidence>
<feature type="disulfide bond" description="Redox-active" evidence="4">
    <location>
        <begin position="85"/>
        <end position="89"/>
    </location>
</feature>
<keyword evidence="2 3" id="KW-0186">Copper</keyword>
<dbReference type="STRING" id="866895.HBHAL_2783"/>
<evidence type="ECO:0000313" key="7">
    <source>
        <dbReference type="Proteomes" id="UP000007397"/>
    </source>
</evidence>